<dbReference type="InterPro" id="IPR016181">
    <property type="entry name" value="Acyl_CoA_acyltransferase"/>
</dbReference>
<name>A0A2K2FPJ2_9CLOT</name>
<protein>
    <submittedName>
        <fullName evidence="2">GNAT family N-acetyltransferase</fullName>
    </submittedName>
</protein>
<dbReference type="RefSeq" id="WP_103080531.1">
    <property type="nucleotide sequence ID" value="NZ_NIOJ01000007.1"/>
</dbReference>
<dbReference type="OrthoDB" id="9795206at2"/>
<gene>
    <name evidence="2" type="ORF">CDQ84_04485</name>
</gene>
<dbReference type="KEGG" id="cthd:CDO33_06495"/>
<dbReference type="Gene3D" id="3.40.630.30">
    <property type="match status" value="1"/>
</dbReference>
<comment type="caution">
    <text evidence="2">The sequence shown here is derived from an EMBL/GenBank/DDBJ whole genome shotgun (WGS) entry which is preliminary data.</text>
</comment>
<dbReference type="Pfam" id="PF13302">
    <property type="entry name" value="Acetyltransf_3"/>
    <property type="match status" value="1"/>
</dbReference>
<sequence>MIDLKYKPTIIGNKVILRPFETGDIDYMEECLKDPEVLKFTGSIDDFDRDFITRWYSTRNDQTDRLDLAIVDKCNNIAVGEVVVNEYDETRHSMNFRILIGPRGRDRGLGTEATTLFVDYIFTNTDLKQLTLGVYSFNPRAQRVYEKVGFILESIDKDELEYEGVMIDSLNMVLTRENWERMHK</sequence>
<dbReference type="PANTHER" id="PTHR43415">
    <property type="entry name" value="SPERMIDINE N(1)-ACETYLTRANSFERASE"/>
    <property type="match status" value="1"/>
</dbReference>
<dbReference type="GO" id="GO:0016747">
    <property type="term" value="F:acyltransferase activity, transferring groups other than amino-acyl groups"/>
    <property type="evidence" value="ECO:0007669"/>
    <property type="project" value="InterPro"/>
</dbReference>
<dbReference type="AlphaFoldDB" id="A0A2K2FPJ2"/>
<dbReference type="SUPFAM" id="SSF55729">
    <property type="entry name" value="Acyl-CoA N-acyltransferases (Nat)"/>
    <property type="match status" value="1"/>
</dbReference>
<dbReference type="EMBL" id="NIOJ01000007">
    <property type="protein sequence ID" value="PNU00696.1"/>
    <property type="molecule type" value="Genomic_DNA"/>
</dbReference>
<organism evidence="2 3">
    <name type="scientific">Clostridium thermosuccinogenes</name>
    <dbReference type="NCBI Taxonomy" id="84032"/>
    <lineage>
        <taxon>Bacteria</taxon>
        <taxon>Bacillati</taxon>
        <taxon>Bacillota</taxon>
        <taxon>Clostridia</taxon>
        <taxon>Eubacteriales</taxon>
        <taxon>Clostridiaceae</taxon>
        <taxon>Clostridium</taxon>
    </lineage>
</organism>
<dbReference type="Proteomes" id="UP000236151">
    <property type="component" value="Unassembled WGS sequence"/>
</dbReference>
<keyword evidence="2" id="KW-0808">Transferase</keyword>
<dbReference type="InterPro" id="IPR000182">
    <property type="entry name" value="GNAT_dom"/>
</dbReference>
<accession>A0A2K2FPJ2</accession>
<evidence type="ECO:0000313" key="3">
    <source>
        <dbReference type="Proteomes" id="UP000236151"/>
    </source>
</evidence>
<keyword evidence="3" id="KW-1185">Reference proteome</keyword>
<dbReference type="PANTHER" id="PTHR43415:SF3">
    <property type="entry name" value="GNAT-FAMILY ACETYLTRANSFERASE"/>
    <property type="match status" value="1"/>
</dbReference>
<evidence type="ECO:0000259" key="1">
    <source>
        <dbReference type="PROSITE" id="PS51186"/>
    </source>
</evidence>
<dbReference type="PROSITE" id="PS51186">
    <property type="entry name" value="GNAT"/>
    <property type="match status" value="1"/>
</dbReference>
<feature type="domain" description="N-acetyltransferase" evidence="1">
    <location>
        <begin position="15"/>
        <end position="177"/>
    </location>
</feature>
<proteinExistence type="predicted"/>
<evidence type="ECO:0000313" key="2">
    <source>
        <dbReference type="EMBL" id="PNU00696.1"/>
    </source>
</evidence>
<reference evidence="2 3" key="1">
    <citation type="submission" date="2017-06" db="EMBL/GenBank/DDBJ databases">
        <title>Investigating the central metabolism of Clostridium thermosuccinogenes.</title>
        <authorList>
            <person name="Koendjbiharie J.G."/>
            <person name="van Kranenburg R."/>
        </authorList>
    </citation>
    <scope>NUCLEOTIDE SEQUENCE [LARGE SCALE GENOMIC DNA]</scope>
    <source>
        <strain evidence="2 3">DSM 5806</strain>
    </source>
</reference>